<feature type="domain" description="Dynamin-type G" evidence="14">
    <location>
        <begin position="761"/>
        <end position="1034"/>
    </location>
</feature>
<dbReference type="STRING" id="246437.L9JVI3"/>
<evidence type="ECO:0000256" key="3">
    <source>
        <dbReference type="ARBA" id="ARBA00022490"/>
    </source>
</evidence>
<keyword evidence="4" id="KW-0399">Innate immunity</keyword>
<keyword evidence="5 12" id="KW-0547">Nucleotide-binding</keyword>
<proteinExistence type="inferred from homology"/>
<keyword evidence="16" id="KW-1185">Reference proteome</keyword>
<dbReference type="GO" id="GO:0016185">
    <property type="term" value="P:synaptic vesicle budding from presynaptic endocytic zone membrane"/>
    <property type="evidence" value="ECO:0007669"/>
    <property type="project" value="TreeGrafter"/>
</dbReference>
<comment type="similarity">
    <text evidence="12">Belongs to the TRAFAC class dynamin-like GTPase superfamily. Dynamin/Fzo/YdjA family.</text>
</comment>
<dbReference type="GO" id="GO:0031623">
    <property type="term" value="P:receptor internalization"/>
    <property type="evidence" value="ECO:0007669"/>
    <property type="project" value="TreeGrafter"/>
</dbReference>
<dbReference type="GO" id="GO:0005525">
    <property type="term" value="F:GTP binding"/>
    <property type="evidence" value="ECO:0007669"/>
    <property type="project" value="UniProtKB-KW"/>
</dbReference>
<keyword evidence="7" id="KW-0051">Antiviral defense</keyword>
<dbReference type="InterPro" id="IPR003130">
    <property type="entry name" value="GED"/>
</dbReference>
<dbReference type="InParanoid" id="L9JVI3"/>
<dbReference type="PROSITE" id="PS51718">
    <property type="entry name" value="G_DYNAMIN_2"/>
    <property type="match status" value="2"/>
</dbReference>
<dbReference type="PANTHER" id="PTHR11566:SF46">
    <property type="entry name" value="INTERFERON-INDUCED GTP-BINDING PROTEIN MX2"/>
    <property type="match status" value="1"/>
</dbReference>
<accession>L9JVI3</accession>
<evidence type="ECO:0000256" key="12">
    <source>
        <dbReference type="RuleBase" id="RU003932"/>
    </source>
</evidence>
<dbReference type="CDD" id="cd08771">
    <property type="entry name" value="DLP_1"/>
    <property type="match status" value="2"/>
</dbReference>
<dbReference type="PRINTS" id="PR00195">
    <property type="entry name" value="DYNAMIN"/>
</dbReference>
<dbReference type="InterPro" id="IPR000375">
    <property type="entry name" value="Dynamin_stalk"/>
</dbReference>
<organism evidence="15 16">
    <name type="scientific">Tupaia chinensis</name>
    <name type="common">Chinese tree shrew</name>
    <name type="synonym">Tupaia belangeri chinensis</name>
    <dbReference type="NCBI Taxonomy" id="246437"/>
    <lineage>
        <taxon>Eukaryota</taxon>
        <taxon>Metazoa</taxon>
        <taxon>Chordata</taxon>
        <taxon>Craniata</taxon>
        <taxon>Vertebrata</taxon>
        <taxon>Euteleostomi</taxon>
        <taxon>Mammalia</taxon>
        <taxon>Eutheria</taxon>
        <taxon>Euarchontoglires</taxon>
        <taxon>Scandentia</taxon>
        <taxon>Tupaiidae</taxon>
        <taxon>Tupaia</taxon>
    </lineage>
</organism>
<evidence type="ECO:0000256" key="4">
    <source>
        <dbReference type="ARBA" id="ARBA00022588"/>
    </source>
</evidence>
<dbReference type="GO" id="GO:0005874">
    <property type="term" value="C:microtubule"/>
    <property type="evidence" value="ECO:0007669"/>
    <property type="project" value="TreeGrafter"/>
</dbReference>
<reference evidence="16" key="2">
    <citation type="journal article" date="2013" name="Nat. Commun.">
        <title>Genome of the Chinese tree shrew.</title>
        <authorList>
            <person name="Fan Y."/>
            <person name="Huang Z.Y."/>
            <person name="Cao C.C."/>
            <person name="Chen C.S."/>
            <person name="Chen Y.X."/>
            <person name="Fan D.D."/>
            <person name="He J."/>
            <person name="Hou H.L."/>
            <person name="Hu L."/>
            <person name="Hu X.T."/>
            <person name="Jiang X.T."/>
            <person name="Lai R."/>
            <person name="Lang Y.S."/>
            <person name="Liang B."/>
            <person name="Liao S.G."/>
            <person name="Mu D."/>
            <person name="Ma Y.Y."/>
            <person name="Niu Y.Y."/>
            <person name="Sun X.Q."/>
            <person name="Xia J.Q."/>
            <person name="Xiao J."/>
            <person name="Xiong Z.Q."/>
            <person name="Xu L."/>
            <person name="Yang L."/>
            <person name="Zhang Y."/>
            <person name="Zhao W."/>
            <person name="Zhao X.D."/>
            <person name="Zheng Y.T."/>
            <person name="Zhou J.M."/>
            <person name="Zhu Y.B."/>
            <person name="Zhang G.J."/>
            <person name="Wang J."/>
            <person name="Yao Y.G."/>
        </authorList>
    </citation>
    <scope>NUCLEOTIDE SEQUENCE [LARGE SCALE GENOMIC DNA]</scope>
</reference>
<name>L9JVI3_TUPCH</name>
<dbReference type="FunFam" id="3.40.50.300:FF:000621">
    <property type="entry name" value="Interferon-induced GTP-binding protein Mx1"/>
    <property type="match status" value="2"/>
</dbReference>
<dbReference type="Proteomes" id="UP000011518">
    <property type="component" value="Unassembled WGS sequence"/>
</dbReference>
<evidence type="ECO:0000313" key="16">
    <source>
        <dbReference type="Proteomes" id="UP000011518"/>
    </source>
</evidence>
<protein>
    <recommendedName>
        <fullName evidence="10">Interferon-induced GTP-binding protein Mx2</fullName>
    </recommendedName>
    <alternativeName>
        <fullName evidence="11">Myxovirus resistance protein 2</fullName>
    </alternativeName>
</protein>
<dbReference type="eggNOG" id="KOG0446">
    <property type="taxonomic scope" value="Eukaryota"/>
</dbReference>
<dbReference type="InterPro" id="IPR001401">
    <property type="entry name" value="Dynamin_GTPase"/>
</dbReference>
<dbReference type="GO" id="GO:0005634">
    <property type="term" value="C:nucleus"/>
    <property type="evidence" value="ECO:0007669"/>
    <property type="project" value="TreeGrafter"/>
</dbReference>
<dbReference type="InterPro" id="IPR019762">
    <property type="entry name" value="Dynamin_GTPase_CS"/>
</dbReference>
<evidence type="ECO:0000256" key="2">
    <source>
        <dbReference type="ARBA" id="ARBA00004496"/>
    </source>
</evidence>
<reference evidence="16" key="1">
    <citation type="submission" date="2012-07" db="EMBL/GenBank/DDBJ databases">
        <title>Genome of the Chinese tree shrew, a rising model animal genetically related to primates.</title>
        <authorList>
            <person name="Zhang G."/>
            <person name="Fan Y."/>
            <person name="Yao Y."/>
            <person name="Huang Z."/>
        </authorList>
    </citation>
    <scope>NUCLEOTIDE SEQUENCE [LARGE SCALE GENOMIC DNA]</scope>
</reference>
<evidence type="ECO:0000256" key="1">
    <source>
        <dbReference type="ARBA" id="ARBA00004123"/>
    </source>
</evidence>
<dbReference type="GO" id="GO:0008017">
    <property type="term" value="F:microtubule binding"/>
    <property type="evidence" value="ECO:0007669"/>
    <property type="project" value="TreeGrafter"/>
</dbReference>
<dbReference type="GO" id="GO:0098793">
    <property type="term" value="C:presynapse"/>
    <property type="evidence" value="ECO:0007669"/>
    <property type="project" value="GOC"/>
</dbReference>
<keyword evidence="3" id="KW-0963">Cytoplasm</keyword>
<dbReference type="SMART" id="SM00302">
    <property type="entry name" value="GED"/>
    <property type="match status" value="2"/>
</dbReference>
<feature type="domain" description="Dynamin-type G" evidence="14">
    <location>
        <begin position="90"/>
        <end position="363"/>
    </location>
</feature>
<evidence type="ECO:0000256" key="8">
    <source>
        <dbReference type="ARBA" id="ARBA00023134"/>
    </source>
</evidence>
<evidence type="ECO:0000256" key="7">
    <source>
        <dbReference type="ARBA" id="ARBA00023118"/>
    </source>
</evidence>
<keyword evidence="6" id="KW-0391">Immunity</keyword>
<dbReference type="PANTHER" id="PTHR11566">
    <property type="entry name" value="DYNAMIN"/>
    <property type="match status" value="1"/>
</dbReference>
<dbReference type="GO" id="GO:0005886">
    <property type="term" value="C:plasma membrane"/>
    <property type="evidence" value="ECO:0007669"/>
    <property type="project" value="TreeGrafter"/>
</dbReference>
<evidence type="ECO:0000256" key="5">
    <source>
        <dbReference type="ARBA" id="ARBA00022741"/>
    </source>
</evidence>
<dbReference type="Pfam" id="PF00350">
    <property type="entry name" value="Dynamin_N"/>
    <property type="match status" value="2"/>
</dbReference>
<dbReference type="InterPro" id="IPR020850">
    <property type="entry name" value="GED_dom"/>
</dbReference>
<evidence type="ECO:0000256" key="6">
    <source>
        <dbReference type="ARBA" id="ARBA00022859"/>
    </source>
</evidence>
<dbReference type="GO" id="GO:0005737">
    <property type="term" value="C:cytoplasm"/>
    <property type="evidence" value="ECO:0007669"/>
    <property type="project" value="UniProtKB-SubCell"/>
</dbReference>
<dbReference type="FunCoup" id="L9JVI3">
    <property type="interactions" value="210"/>
</dbReference>
<evidence type="ECO:0000313" key="15">
    <source>
        <dbReference type="EMBL" id="ELW53212.1"/>
    </source>
</evidence>
<evidence type="ECO:0000256" key="9">
    <source>
        <dbReference type="ARBA" id="ARBA00023242"/>
    </source>
</evidence>
<sequence>MNASQQQPSAFGTAPKPVVFSPKWQFGEKDTIFLAKDFNFLSLNQQQPAGNKIFQVAKGSENKLFSQYEEKVRPCINLIDSLRTLGVEQDLALPAIAVIGDQSSGKSSVLEALSGVALPRGSGIVTRCPLVLKLMKQSQEPVWRGKIRYRNTEKKLGDPTQVEAEICKAQNIIAGSGVGISHELITLEITSPEVPDLTLIDLPGITRVALGNQPQDISLQIKALIKKYIKRQQTINLVVVPCNVDIATTEALSMAQEVDPEGDRTLGILTKPDLVDKGSEKSVMNVLQNLTFPLKKGYMIVKCRGQQEIMNNLSLAEATRKELMFFQSHPHFRVFLEEKKATVPHLAERLTAELIAHIRKSLPSLESEIRERHQGATEELRRCGADIPTQETDKMFFLIEKIKVFNQDVEKLVEGEEIVREKETRLYNKIREEFKNWVLVLAANTQKVKNIIHEEVSKYEKQYRGKELPGFVNYKTFQNIVQQYIQQLVNPALDMLQKIVELVQEAFIVTAQNNFGEFANLNRTAQSKIEDIKIKQAEKAENMIQLQFQMEKLVYCQDQIYSVVLKKVREELFNPVEKPSHNIHPNSCVINDLSPVSAITEIGVHLNAYFSETSKRLANQIPFIIQFFVLQDNGNWLQKAMMQILQEKERYSWLLQEQVLAPFKAEERVERLHSLLRWERKKMVHSEAEVIKPDSVSEASFLLLNGDVDVAEKQVKKTDNNLCSQYEEKKTDNNLCSQYEEKVRPCIDLIDSLRALGVEQDLALPAIAVIGDQSSGKSSVLEALSGVALPRGSGIVTRCPLVLKLKKLINEDKWRGKVSYQDIEVEITDPSKVEPEINKAQNVIAGEGMGISHELISLEVSSPHVPDLTLIDLPGITRVAVGNQPADIGRQIKTLIKKYIHKQETINLVVVPSNVDIATTEALSMAQEVDPDGDRTIGILTKPDLVDKGTEEKVVDVVRNLVCHLKKGYMIVKCRGQQDIQDRLSLAEALQREKVFFEEHPYFSFLLEEGKATIPCLAERLTTELIMHISKSLPLLENQIKESHQKITEELKKYGTDIPEDENEKMFFLIDKINTFNQNIMVLIQGEEIVGEDDTRLFTKLRNEFHKWNIMIEKNFQKGYDLIRKKIWKFENQYRGRELPGFVNYRTFESIIKEQIKALEEPAIDMLHTVTGYDLIRKKIWKFENQYRGRELPGFVNYRTFESIIKEQIKALEEPAIDMLHTVTDMVRLTFTDASVKNFDEFFNLHRTAKSKIEDIRLEQEKEAEKSIRLHFQMEQIVYCQDHVYRSALQKVREKETEEEKKTKTPVVTFSQQLSSTESSMAEIFQHLTAYQQEASNRISSHIPLIIQFFILQTFGQQLQKGMLQLLQDKDAYNWLLKERSDTSDKRKFLKERLSRLAQARRRLAKFPG</sequence>
<dbReference type="GO" id="GO:0003924">
    <property type="term" value="F:GTPase activity"/>
    <property type="evidence" value="ECO:0007669"/>
    <property type="project" value="InterPro"/>
</dbReference>
<dbReference type="Pfam" id="PF02212">
    <property type="entry name" value="GED"/>
    <property type="match status" value="2"/>
</dbReference>
<dbReference type="EMBL" id="KB320951">
    <property type="protein sequence ID" value="ELW53212.1"/>
    <property type="molecule type" value="Genomic_DNA"/>
</dbReference>
<dbReference type="FunFam" id="1.20.120.1240:FF:000007">
    <property type="entry name" value="Interferon-induced GTP-binding protein Mx1"/>
    <property type="match status" value="2"/>
</dbReference>
<dbReference type="GO" id="GO:0051607">
    <property type="term" value="P:defense response to virus"/>
    <property type="evidence" value="ECO:0007669"/>
    <property type="project" value="TreeGrafter"/>
</dbReference>
<dbReference type="Pfam" id="PF01031">
    <property type="entry name" value="Dynamin_M"/>
    <property type="match status" value="3"/>
</dbReference>
<dbReference type="Gene3D" id="1.20.120.1240">
    <property type="entry name" value="Dynamin, middle domain"/>
    <property type="match status" value="3"/>
</dbReference>
<evidence type="ECO:0000259" key="14">
    <source>
        <dbReference type="PROSITE" id="PS51718"/>
    </source>
</evidence>
<dbReference type="PROSITE" id="PS51388">
    <property type="entry name" value="GED"/>
    <property type="match status" value="1"/>
</dbReference>
<comment type="subcellular location">
    <subcellularLocation>
        <location evidence="2">Cytoplasm</location>
    </subcellularLocation>
    <subcellularLocation>
        <location evidence="1">Nucleus</location>
    </subcellularLocation>
</comment>
<dbReference type="InterPro" id="IPR030381">
    <property type="entry name" value="G_DYNAMIN_dom"/>
</dbReference>
<evidence type="ECO:0000256" key="11">
    <source>
        <dbReference type="ARBA" id="ARBA00042030"/>
    </source>
</evidence>
<evidence type="ECO:0000256" key="10">
    <source>
        <dbReference type="ARBA" id="ARBA00039835"/>
    </source>
</evidence>
<dbReference type="SUPFAM" id="SSF52540">
    <property type="entry name" value="P-loop containing nucleoside triphosphate hydrolases"/>
    <property type="match status" value="2"/>
</dbReference>
<feature type="domain" description="GED" evidence="13">
    <location>
        <begin position="1321"/>
        <end position="1409"/>
    </location>
</feature>
<evidence type="ECO:0000259" key="13">
    <source>
        <dbReference type="PROSITE" id="PS51388"/>
    </source>
</evidence>
<dbReference type="Gene3D" id="3.40.50.300">
    <property type="entry name" value="P-loop containing nucleotide triphosphate hydrolases"/>
    <property type="match status" value="2"/>
</dbReference>
<keyword evidence="8 12" id="KW-0342">GTP-binding</keyword>
<dbReference type="InterPro" id="IPR045063">
    <property type="entry name" value="Dynamin_N"/>
</dbReference>
<dbReference type="InterPro" id="IPR027417">
    <property type="entry name" value="P-loop_NTPase"/>
</dbReference>
<keyword evidence="9" id="KW-0539">Nucleus</keyword>
<dbReference type="SMART" id="SM00053">
    <property type="entry name" value="DYNc"/>
    <property type="match status" value="2"/>
</dbReference>
<dbReference type="PROSITE" id="PS00410">
    <property type="entry name" value="G_DYNAMIN_1"/>
    <property type="match status" value="2"/>
</dbReference>
<dbReference type="InterPro" id="IPR022812">
    <property type="entry name" value="Dynamin"/>
</dbReference>
<gene>
    <name evidence="15" type="ORF">TREES_T100017892</name>
</gene>